<dbReference type="GeneID" id="85496386"/>
<gene>
    <name evidence="2" type="ORF">CcaverHIS019_0501440</name>
</gene>
<dbReference type="AlphaFoldDB" id="A0AA48L5V3"/>
<protein>
    <submittedName>
        <fullName evidence="2">Uncharacterized protein</fullName>
    </submittedName>
</protein>
<evidence type="ECO:0000313" key="2">
    <source>
        <dbReference type="EMBL" id="BEI92516.1"/>
    </source>
</evidence>
<accession>A0AA48L5V3</accession>
<sequence>MPCCDECCDGTGRCPCLCLCYESDGRTEEDHQRFSEEQQRMDRYVDSDDEGSEDGEDEAVSGDEKGGGESEAENKDKDMSGEEGKEDEKEEET</sequence>
<keyword evidence="3" id="KW-1185">Reference proteome</keyword>
<dbReference type="KEGG" id="ccac:CcaHIS019_0501440"/>
<evidence type="ECO:0000256" key="1">
    <source>
        <dbReference type="SAM" id="MobiDB-lite"/>
    </source>
</evidence>
<dbReference type="Proteomes" id="UP001233271">
    <property type="component" value="Chromosome 5"/>
</dbReference>
<evidence type="ECO:0000313" key="3">
    <source>
        <dbReference type="Proteomes" id="UP001233271"/>
    </source>
</evidence>
<feature type="compositionally biased region" description="Basic and acidic residues" evidence="1">
    <location>
        <begin position="62"/>
        <end position="87"/>
    </location>
</feature>
<dbReference type="EMBL" id="AP028216">
    <property type="protein sequence ID" value="BEI92516.1"/>
    <property type="molecule type" value="Genomic_DNA"/>
</dbReference>
<dbReference type="RefSeq" id="XP_060457781.1">
    <property type="nucleotide sequence ID" value="XM_060601271.1"/>
</dbReference>
<reference evidence="2" key="1">
    <citation type="journal article" date="2023" name="BMC Genomics">
        <title>Chromosome-level genome assemblies of Cutaneotrichosporon spp. (Trichosporonales, Basidiomycota) reveal imbalanced evolution between nucleotide sequences and chromosome synteny.</title>
        <authorList>
            <person name="Kobayashi Y."/>
            <person name="Kayamori A."/>
            <person name="Aoki K."/>
            <person name="Shiwa Y."/>
            <person name="Matsutani M."/>
            <person name="Fujita N."/>
            <person name="Sugita T."/>
            <person name="Iwasaki W."/>
            <person name="Tanaka N."/>
            <person name="Takashima M."/>
        </authorList>
    </citation>
    <scope>NUCLEOTIDE SEQUENCE</scope>
    <source>
        <strain evidence="2">HIS019</strain>
    </source>
</reference>
<organism evidence="2 3">
    <name type="scientific">Cutaneotrichosporon cavernicola</name>
    <dbReference type="NCBI Taxonomy" id="279322"/>
    <lineage>
        <taxon>Eukaryota</taxon>
        <taxon>Fungi</taxon>
        <taxon>Dikarya</taxon>
        <taxon>Basidiomycota</taxon>
        <taxon>Agaricomycotina</taxon>
        <taxon>Tremellomycetes</taxon>
        <taxon>Trichosporonales</taxon>
        <taxon>Trichosporonaceae</taxon>
        <taxon>Cutaneotrichosporon</taxon>
    </lineage>
</organism>
<proteinExistence type="predicted"/>
<feature type="compositionally biased region" description="Basic and acidic residues" evidence="1">
    <location>
        <begin position="29"/>
        <end position="46"/>
    </location>
</feature>
<name>A0AA48L5V3_9TREE</name>
<feature type="region of interest" description="Disordered" evidence="1">
    <location>
        <begin position="29"/>
        <end position="93"/>
    </location>
</feature>
<feature type="compositionally biased region" description="Acidic residues" evidence="1">
    <location>
        <begin position="47"/>
        <end position="61"/>
    </location>
</feature>